<dbReference type="EMBL" id="JAODUP010000700">
    <property type="protein sequence ID" value="KAK2145128.1"/>
    <property type="molecule type" value="Genomic_DNA"/>
</dbReference>
<comment type="caution">
    <text evidence="2">The sequence shown here is derived from an EMBL/GenBank/DDBJ whole genome shotgun (WGS) entry which is preliminary data.</text>
</comment>
<evidence type="ECO:0000313" key="2">
    <source>
        <dbReference type="EMBL" id="KAK2145128.1"/>
    </source>
</evidence>
<feature type="region of interest" description="Disordered" evidence="1">
    <location>
        <begin position="1"/>
        <end position="51"/>
    </location>
</feature>
<accession>A0AAD9J2J2</accession>
<proteinExistence type="predicted"/>
<dbReference type="AlphaFoldDB" id="A0AAD9J2J2"/>
<sequence length="107" mass="12057">MYEQRHSAAGWYEKHKDESQDDDRRSGEDPVEFRPHDHRVPVDGQGDHVTDGVAVPGEVDHSVDVHQGGAELPLPVVIDAQEEDVPQEYDYYLHDGRADDEDVLPVS</sequence>
<gene>
    <name evidence="2" type="ORF">LSH36_700g00013</name>
</gene>
<evidence type="ECO:0000256" key="1">
    <source>
        <dbReference type="SAM" id="MobiDB-lite"/>
    </source>
</evidence>
<reference evidence="2" key="1">
    <citation type="journal article" date="2023" name="Mol. Biol. Evol.">
        <title>Third-Generation Sequencing Reveals the Adaptive Role of the Epigenome in Three Deep-Sea Polychaetes.</title>
        <authorList>
            <person name="Perez M."/>
            <person name="Aroh O."/>
            <person name="Sun Y."/>
            <person name="Lan Y."/>
            <person name="Juniper S.K."/>
            <person name="Young C.R."/>
            <person name="Angers B."/>
            <person name="Qian P.Y."/>
        </authorList>
    </citation>
    <scope>NUCLEOTIDE SEQUENCE</scope>
    <source>
        <strain evidence="2">P08H-3</strain>
    </source>
</reference>
<evidence type="ECO:0000313" key="3">
    <source>
        <dbReference type="Proteomes" id="UP001208570"/>
    </source>
</evidence>
<protein>
    <submittedName>
        <fullName evidence="2">Uncharacterized protein</fullName>
    </submittedName>
</protein>
<name>A0AAD9J2J2_9ANNE</name>
<organism evidence="2 3">
    <name type="scientific">Paralvinella palmiformis</name>
    <dbReference type="NCBI Taxonomy" id="53620"/>
    <lineage>
        <taxon>Eukaryota</taxon>
        <taxon>Metazoa</taxon>
        <taxon>Spiralia</taxon>
        <taxon>Lophotrochozoa</taxon>
        <taxon>Annelida</taxon>
        <taxon>Polychaeta</taxon>
        <taxon>Sedentaria</taxon>
        <taxon>Canalipalpata</taxon>
        <taxon>Terebellida</taxon>
        <taxon>Terebelliformia</taxon>
        <taxon>Alvinellidae</taxon>
        <taxon>Paralvinella</taxon>
    </lineage>
</organism>
<keyword evidence="3" id="KW-1185">Reference proteome</keyword>
<dbReference type="Proteomes" id="UP001208570">
    <property type="component" value="Unassembled WGS sequence"/>
</dbReference>
<feature type="compositionally biased region" description="Basic and acidic residues" evidence="1">
    <location>
        <begin position="1"/>
        <end position="50"/>
    </location>
</feature>